<keyword evidence="3" id="KW-1185">Reference proteome</keyword>
<organism evidence="2 3">
    <name type="scientific">Pedobacter westerhofensis</name>
    <dbReference type="NCBI Taxonomy" id="425512"/>
    <lineage>
        <taxon>Bacteria</taxon>
        <taxon>Pseudomonadati</taxon>
        <taxon>Bacteroidota</taxon>
        <taxon>Sphingobacteriia</taxon>
        <taxon>Sphingobacteriales</taxon>
        <taxon>Sphingobacteriaceae</taxon>
        <taxon>Pedobacter</taxon>
    </lineage>
</organism>
<keyword evidence="1" id="KW-0812">Transmembrane</keyword>
<evidence type="ECO:0000313" key="2">
    <source>
        <dbReference type="EMBL" id="SMO87818.1"/>
    </source>
</evidence>
<reference evidence="2 3" key="1">
    <citation type="submission" date="2017-05" db="EMBL/GenBank/DDBJ databases">
        <authorList>
            <person name="Varghese N."/>
            <person name="Submissions S."/>
        </authorList>
    </citation>
    <scope>NUCLEOTIDE SEQUENCE [LARGE SCALE GENOMIC DNA]</scope>
    <source>
        <strain evidence="2 3">DSM 19036</strain>
    </source>
</reference>
<keyword evidence="1" id="KW-1133">Transmembrane helix</keyword>
<dbReference type="Proteomes" id="UP000320300">
    <property type="component" value="Unassembled WGS sequence"/>
</dbReference>
<evidence type="ECO:0008006" key="4">
    <source>
        <dbReference type="Google" id="ProtNLM"/>
    </source>
</evidence>
<accession>A0A521EV39</accession>
<dbReference type="RefSeq" id="WP_142529587.1">
    <property type="nucleotide sequence ID" value="NZ_CBCSJO010000009.1"/>
</dbReference>
<sequence>MNWGTKLILGMASFMLFIAAMVLIMFNSKKDALVDTDYYEKGINYNKVYNRKEQTKTDHATPEVQANRDVIVIRFREHAKGTAGLMRTSDKALDKAVTFESNMNNQVIIPASQLKKGSWRLIIEWISNEKSYLYEQEIIL</sequence>
<feature type="transmembrane region" description="Helical" evidence="1">
    <location>
        <begin position="7"/>
        <end position="26"/>
    </location>
</feature>
<gene>
    <name evidence="2" type="ORF">SAMN06265348_109173</name>
</gene>
<dbReference type="OrthoDB" id="1493774at2"/>
<dbReference type="EMBL" id="FXTN01000009">
    <property type="protein sequence ID" value="SMO87818.1"/>
    <property type="molecule type" value="Genomic_DNA"/>
</dbReference>
<proteinExistence type="predicted"/>
<protein>
    <recommendedName>
        <fullName evidence="4">FixH protein</fullName>
    </recommendedName>
</protein>
<name>A0A521EV39_9SPHI</name>
<evidence type="ECO:0000313" key="3">
    <source>
        <dbReference type="Proteomes" id="UP000320300"/>
    </source>
</evidence>
<dbReference type="AlphaFoldDB" id="A0A521EV39"/>
<dbReference type="InterPro" id="IPR008620">
    <property type="entry name" value="FixH"/>
</dbReference>
<dbReference type="Pfam" id="PF05751">
    <property type="entry name" value="FixH"/>
    <property type="match status" value="1"/>
</dbReference>
<keyword evidence="1" id="KW-0472">Membrane</keyword>
<evidence type="ECO:0000256" key="1">
    <source>
        <dbReference type="SAM" id="Phobius"/>
    </source>
</evidence>